<dbReference type="GO" id="GO:0046872">
    <property type="term" value="F:metal ion binding"/>
    <property type="evidence" value="ECO:0007669"/>
    <property type="project" value="InterPro"/>
</dbReference>
<dbReference type="SUPFAM" id="SSF109854">
    <property type="entry name" value="DinB/YfiT-like putative metalloenzymes"/>
    <property type="match status" value="1"/>
</dbReference>
<accession>A0A250VJ18</accession>
<evidence type="ECO:0000313" key="2">
    <source>
        <dbReference type="EMBL" id="GAX53990.1"/>
    </source>
</evidence>
<sequence>MDQGRVVEAFRLEAGQLARAIAGVSVAEWGLPTRCAPWKVSDLPAHVRVVIAWLPGMVQFDSKVLIRFLRRTYTAVTPVAH</sequence>
<feature type="domain" description="Mycothiol-dependent maleylpyruvate isomerase metal-binding" evidence="1">
    <location>
        <begin position="10"/>
        <end position="59"/>
    </location>
</feature>
<dbReference type="RefSeq" id="WP_201264377.1">
    <property type="nucleotide sequence ID" value="NZ_BDQI01000012.1"/>
</dbReference>
<protein>
    <recommendedName>
        <fullName evidence="1">Mycothiol-dependent maleylpyruvate isomerase metal-binding domain-containing protein</fullName>
    </recommendedName>
</protein>
<dbReference type="AlphaFoldDB" id="A0A250VJ18"/>
<keyword evidence="3" id="KW-1185">Reference proteome</keyword>
<dbReference type="EMBL" id="BDQI01000012">
    <property type="protein sequence ID" value="GAX53990.1"/>
    <property type="molecule type" value="Genomic_DNA"/>
</dbReference>
<dbReference type="InterPro" id="IPR024344">
    <property type="entry name" value="MDMPI_metal-binding"/>
</dbReference>
<evidence type="ECO:0000313" key="3">
    <source>
        <dbReference type="Proteomes" id="UP000217446"/>
    </source>
</evidence>
<dbReference type="InterPro" id="IPR034660">
    <property type="entry name" value="DinB/YfiT-like"/>
</dbReference>
<dbReference type="Gene3D" id="1.20.120.450">
    <property type="entry name" value="dinb family like domain"/>
    <property type="match status" value="1"/>
</dbReference>
<organism evidence="2 3">
    <name type="scientific">Streptomyces olivochromogenes</name>
    <dbReference type="NCBI Taxonomy" id="1963"/>
    <lineage>
        <taxon>Bacteria</taxon>
        <taxon>Bacillati</taxon>
        <taxon>Actinomycetota</taxon>
        <taxon>Actinomycetes</taxon>
        <taxon>Kitasatosporales</taxon>
        <taxon>Streptomycetaceae</taxon>
        <taxon>Streptomyces</taxon>
    </lineage>
</organism>
<comment type="caution">
    <text evidence="2">The sequence shown here is derived from an EMBL/GenBank/DDBJ whole genome shotgun (WGS) entry which is preliminary data.</text>
</comment>
<evidence type="ECO:0000259" key="1">
    <source>
        <dbReference type="Pfam" id="PF11716"/>
    </source>
</evidence>
<proteinExistence type="predicted"/>
<reference evidence="3" key="1">
    <citation type="submission" date="2017-05" db="EMBL/GenBank/DDBJ databases">
        <title>Streptomyces olivochromogenes NBRC 3561 whole genome shotgun sequence.</title>
        <authorList>
            <person name="Dohra H."/>
            <person name="Kodani S."/>
        </authorList>
    </citation>
    <scope>NUCLEOTIDE SEQUENCE [LARGE SCALE GENOMIC DNA]</scope>
    <source>
        <strain evidence="3">NBRC 3561</strain>
    </source>
</reference>
<name>A0A250VJ18_STROL</name>
<dbReference type="Proteomes" id="UP000217446">
    <property type="component" value="Unassembled WGS sequence"/>
</dbReference>
<gene>
    <name evidence="2" type="ORF">SO3561_05522</name>
</gene>
<dbReference type="Pfam" id="PF11716">
    <property type="entry name" value="MDMPI_N"/>
    <property type="match status" value="1"/>
</dbReference>